<dbReference type="FunFam" id="1.10.10.60:FF:000092">
    <property type="entry name" value="Trihelix transcription factor GT-2"/>
    <property type="match status" value="1"/>
</dbReference>
<dbReference type="OrthoDB" id="691673at2759"/>
<evidence type="ECO:0000259" key="7">
    <source>
        <dbReference type="PROSITE" id="PS50090"/>
    </source>
</evidence>
<organism evidence="8 10">
    <name type="scientific">Durio zibethinus</name>
    <name type="common">Durian</name>
    <dbReference type="NCBI Taxonomy" id="66656"/>
    <lineage>
        <taxon>Eukaryota</taxon>
        <taxon>Viridiplantae</taxon>
        <taxon>Streptophyta</taxon>
        <taxon>Embryophyta</taxon>
        <taxon>Tracheophyta</taxon>
        <taxon>Spermatophyta</taxon>
        <taxon>Magnoliopsida</taxon>
        <taxon>eudicotyledons</taxon>
        <taxon>Gunneridae</taxon>
        <taxon>Pentapetalae</taxon>
        <taxon>rosids</taxon>
        <taxon>malvids</taxon>
        <taxon>Malvales</taxon>
        <taxon>Malvaceae</taxon>
        <taxon>Helicteroideae</taxon>
        <taxon>Durio</taxon>
    </lineage>
</organism>
<keyword evidence="3" id="KW-0238">DNA-binding</keyword>
<feature type="domain" description="Myb-like" evidence="7">
    <location>
        <begin position="287"/>
        <end position="351"/>
    </location>
</feature>
<comment type="subcellular location">
    <subcellularLocation>
        <location evidence="1">Nucleus</location>
    </subcellularLocation>
</comment>
<dbReference type="GO" id="GO:0003677">
    <property type="term" value="F:DNA binding"/>
    <property type="evidence" value="ECO:0007669"/>
    <property type="project" value="UniProtKB-KW"/>
</dbReference>
<keyword evidence="2" id="KW-0805">Transcription regulation</keyword>
<protein>
    <submittedName>
        <fullName evidence="9 10">Trihelix transcription factor GTL1</fullName>
    </submittedName>
</protein>
<dbReference type="RefSeq" id="XP_022723314.1">
    <property type="nucleotide sequence ID" value="XM_022867579.1"/>
</dbReference>
<dbReference type="Pfam" id="PF13837">
    <property type="entry name" value="Myb_DNA-bind_4"/>
    <property type="match status" value="1"/>
</dbReference>
<dbReference type="AlphaFoldDB" id="A0A6P5X4I1"/>
<evidence type="ECO:0000256" key="6">
    <source>
        <dbReference type="SAM" id="MobiDB-lite"/>
    </source>
</evidence>
<dbReference type="InterPro" id="IPR044822">
    <property type="entry name" value="Myb_DNA-bind_4"/>
</dbReference>
<dbReference type="GO" id="GO:0005634">
    <property type="term" value="C:nucleus"/>
    <property type="evidence" value="ECO:0007669"/>
    <property type="project" value="UniProtKB-SubCell"/>
</dbReference>
<accession>A0A6P5X4I1</accession>
<dbReference type="Proteomes" id="UP000515121">
    <property type="component" value="Unplaced"/>
</dbReference>
<feature type="compositionally biased region" description="Low complexity" evidence="6">
    <location>
        <begin position="110"/>
        <end position="124"/>
    </location>
</feature>
<dbReference type="PANTHER" id="PTHR21654">
    <property type="entry name" value="FI21293P1"/>
    <property type="match status" value="1"/>
</dbReference>
<evidence type="ECO:0000256" key="1">
    <source>
        <dbReference type="ARBA" id="ARBA00004123"/>
    </source>
</evidence>
<dbReference type="CDD" id="cd12203">
    <property type="entry name" value="GT1"/>
    <property type="match status" value="1"/>
</dbReference>
<evidence type="ECO:0000313" key="10">
    <source>
        <dbReference type="RefSeq" id="XP_022723315.1"/>
    </source>
</evidence>
<feature type="region of interest" description="Disordered" evidence="6">
    <location>
        <begin position="101"/>
        <end position="144"/>
    </location>
</feature>
<evidence type="ECO:0000256" key="4">
    <source>
        <dbReference type="ARBA" id="ARBA00023163"/>
    </source>
</evidence>
<dbReference type="GeneID" id="111280323"/>
<keyword evidence="8" id="KW-1185">Reference proteome</keyword>
<proteinExistence type="predicted"/>
<dbReference type="RefSeq" id="XP_022723315.1">
    <property type="nucleotide sequence ID" value="XM_022867580.1"/>
</dbReference>
<evidence type="ECO:0000313" key="8">
    <source>
        <dbReference type="Proteomes" id="UP000515121"/>
    </source>
</evidence>
<evidence type="ECO:0000256" key="2">
    <source>
        <dbReference type="ARBA" id="ARBA00023015"/>
    </source>
</evidence>
<dbReference type="PANTHER" id="PTHR21654:SF7">
    <property type="entry name" value="HOMEODOMAIN-LIKE SUPERFAMILY PROTEIN"/>
    <property type="match status" value="1"/>
</dbReference>
<name>A0A6P5X4I1_DURZI</name>
<dbReference type="PROSITE" id="PS50090">
    <property type="entry name" value="MYB_LIKE"/>
    <property type="match status" value="1"/>
</dbReference>
<dbReference type="GO" id="GO:0006355">
    <property type="term" value="P:regulation of DNA-templated transcription"/>
    <property type="evidence" value="ECO:0007669"/>
    <property type="project" value="UniProtKB-ARBA"/>
</dbReference>
<sequence length="411" mass="46881">MELFNGGREAFPQHVAPFPDATAIIETAEDSMTWDHRPNLPLQKLRPIRYNMRSPAISKAEDPLEFTEAVELVGDKVCAVNGDCCECLEPPIKAEVGDVLYTGGGEEEGPPSSEQGGEPSGSSSDSDDNDSSATVNEPLNKKRKRKRRKKIELFLEKLVMKVMDKQEQMHKQLIEMIEKRERERIIREEAWKQQEMERIKRDEEARAQETSRSLALISFIQNALGHETEIPMQSTMSCMEENGGEDISEYHIQKDMINPFEPIKRWPEGKMQVNGGENHVDKEIGINCDPNNRRWPDAEVQALIMLRSALEHKFPVTGHKCSIWDEISVGMYNMGYCRSAKKCKEKWENINKYFRKSMGSGKKHMENSKRCAYFHDLHMLYKNGLGSPANHVNCAKVGNEENVESMKGSEC</sequence>
<dbReference type="KEGG" id="dzi:111280323"/>
<dbReference type="InterPro" id="IPR001005">
    <property type="entry name" value="SANT/Myb"/>
</dbReference>
<reference evidence="9 10" key="1">
    <citation type="submission" date="2025-04" db="UniProtKB">
        <authorList>
            <consortium name="RefSeq"/>
        </authorList>
    </citation>
    <scope>IDENTIFICATION</scope>
    <source>
        <tissue evidence="9 10">Fruit stalk</tissue>
    </source>
</reference>
<dbReference type="Gene3D" id="1.10.10.60">
    <property type="entry name" value="Homeodomain-like"/>
    <property type="match status" value="1"/>
</dbReference>
<evidence type="ECO:0000313" key="9">
    <source>
        <dbReference type="RefSeq" id="XP_022723314.1"/>
    </source>
</evidence>
<keyword evidence="5" id="KW-0539">Nucleus</keyword>
<evidence type="ECO:0000256" key="3">
    <source>
        <dbReference type="ARBA" id="ARBA00023125"/>
    </source>
</evidence>
<evidence type="ECO:0000256" key="5">
    <source>
        <dbReference type="ARBA" id="ARBA00023242"/>
    </source>
</evidence>
<keyword evidence="4" id="KW-0804">Transcription</keyword>
<gene>
    <name evidence="9 10" type="primary">LOC111280323</name>
</gene>